<proteinExistence type="predicted"/>
<sequence>MPTVTPPEELAGLLLIHGNGLKSQAVQIAHRQEIIEKWGGIPAGSRVLELGCGQGDCTIAIADCVGDNGTVEAIDPAPPGYGSPYTVHEAQKHISSGPLGPRVTFVHADPLLFLPAEDAVITEPKYDIAILAHCLWYFSSPSVISSTLRRLRAICKRIYIAEWSLSATLPTAQPHVYAVLTQGSLECRKTDTESNVRTVVSPAAIKELAEKAGLKVVSEASVTPREGLLDGKWEVDAVSDKDFVGEVEKNVTNERERAVVFALRDAMLRSLDAAGGRKNVTSMDVWCGVFEKA</sequence>
<name>A0ACD3BBY0_9AGAR</name>
<dbReference type="EMBL" id="ML208264">
    <property type="protein sequence ID" value="TFK75149.1"/>
    <property type="molecule type" value="Genomic_DNA"/>
</dbReference>
<gene>
    <name evidence="1" type="ORF">BDN72DRAFT_832463</name>
</gene>
<organism evidence="1 2">
    <name type="scientific">Pluteus cervinus</name>
    <dbReference type="NCBI Taxonomy" id="181527"/>
    <lineage>
        <taxon>Eukaryota</taxon>
        <taxon>Fungi</taxon>
        <taxon>Dikarya</taxon>
        <taxon>Basidiomycota</taxon>
        <taxon>Agaricomycotina</taxon>
        <taxon>Agaricomycetes</taxon>
        <taxon>Agaricomycetidae</taxon>
        <taxon>Agaricales</taxon>
        <taxon>Pluteineae</taxon>
        <taxon>Pluteaceae</taxon>
        <taxon>Pluteus</taxon>
    </lineage>
</organism>
<reference evidence="1 2" key="1">
    <citation type="journal article" date="2019" name="Nat. Ecol. Evol.">
        <title>Megaphylogeny resolves global patterns of mushroom evolution.</title>
        <authorList>
            <person name="Varga T."/>
            <person name="Krizsan K."/>
            <person name="Foldi C."/>
            <person name="Dima B."/>
            <person name="Sanchez-Garcia M."/>
            <person name="Sanchez-Ramirez S."/>
            <person name="Szollosi G.J."/>
            <person name="Szarkandi J.G."/>
            <person name="Papp V."/>
            <person name="Albert L."/>
            <person name="Andreopoulos W."/>
            <person name="Angelini C."/>
            <person name="Antonin V."/>
            <person name="Barry K.W."/>
            <person name="Bougher N.L."/>
            <person name="Buchanan P."/>
            <person name="Buyck B."/>
            <person name="Bense V."/>
            <person name="Catcheside P."/>
            <person name="Chovatia M."/>
            <person name="Cooper J."/>
            <person name="Damon W."/>
            <person name="Desjardin D."/>
            <person name="Finy P."/>
            <person name="Geml J."/>
            <person name="Haridas S."/>
            <person name="Hughes K."/>
            <person name="Justo A."/>
            <person name="Karasinski D."/>
            <person name="Kautmanova I."/>
            <person name="Kiss B."/>
            <person name="Kocsube S."/>
            <person name="Kotiranta H."/>
            <person name="LaButti K.M."/>
            <person name="Lechner B.E."/>
            <person name="Liimatainen K."/>
            <person name="Lipzen A."/>
            <person name="Lukacs Z."/>
            <person name="Mihaltcheva S."/>
            <person name="Morgado L.N."/>
            <person name="Niskanen T."/>
            <person name="Noordeloos M.E."/>
            <person name="Ohm R.A."/>
            <person name="Ortiz-Santana B."/>
            <person name="Ovrebo C."/>
            <person name="Racz N."/>
            <person name="Riley R."/>
            <person name="Savchenko A."/>
            <person name="Shiryaev A."/>
            <person name="Soop K."/>
            <person name="Spirin V."/>
            <person name="Szebenyi C."/>
            <person name="Tomsovsky M."/>
            <person name="Tulloss R.E."/>
            <person name="Uehling J."/>
            <person name="Grigoriev I.V."/>
            <person name="Vagvolgyi C."/>
            <person name="Papp T."/>
            <person name="Martin F.M."/>
            <person name="Miettinen O."/>
            <person name="Hibbett D.S."/>
            <person name="Nagy L.G."/>
        </authorList>
    </citation>
    <scope>NUCLEOTIDE SEQUENCE [LARGE SCALE GENOMIC DNA]</scope>
    <source>
        <strain evidence="1 2">NL-1719</strain>
    </source>
</reference>
<protein>
    <submittedName>
        <fullName evidence="1">SAM-dependent methyltransferas-like protein</fullName>
    </submittedName>
</protein>
<dbReference type="Proteomes" id="UP000308600">
    <property type="component" value="Unassembled WGS sequence"/>
</dbReference>
<evidence type="ECO:0000313" key="1">
    <source>
        <dbReference type="EMBL" id="TFK75149.1"/>
    </source>
</evidence>
<keyword evidence="2" id="KW-1185">Reference proteome</keyword>
<accession>A0ACD3BBY0</accession>
<evidence type="ECO:0000313" key="2">
    <source>
        <dbReference type="Proteomes" id="UP000308600"/>
    </source>
</evidence>